<evidence type="ECO:0000256" key="3">
    <source>
        <dbReference type="ARBA" id="ARBA00022980"/>
    </source>
</evidence>
<comment type="function">
    <text evidence="5">This is one of the proteins that binds to the 5S RNA in the ribosome where it forms part of the central protuberance.</text>
</comment>
<dbReference type="InterPro" id="IPR020930">
    <property type="entry name" value="Ribosomal_uL5_bac-type"/>
</dbReference>
<dbReference type="InterPro" id="IPR029751">
    <property type="entry name" value="Ribosomal_L25_dom"/>
</dbReference>
<dbReference type="HAMAP" id="MF_01334">
    <property type="entry name" value="Ribosomal_bL25_CTC"/>
    <property type="match status" value="1"/>
</dbReference>
<keyword evidence="4 5" id="KW-0687">Ribonucleoprotein</keyword>
<dbReference type="PANTHER" id="PTHR33284">
    <property type="entry name" value="RIBOSOMAL PROTEIN L25/GLN-TRNA SYNTHETASE, ANTI-CODON-BINDING DOMAIN-CONTAINING PROTEIN"/>
    <property type="match status" value="1"/>
</dbReference>
<feature type="domain" description="Large ribosomal subunit protein bL25 beta" evidence="7">
    <location>
        <begin position="99"/>
        <end position="184"/>
    </location>
</feature>
<keyword evidence="8" id="KW-1185">Reference proteome</keyword>
<evidence type="ECO:0000313" key="8">
    <source>
        <dbReference type="Proteomes" id="UP000675920"/>
    </source>
</evidence>
<dbReference type="HAMAP" id="MF_01336">
    <property type="entry name" value="Ribosomal_bL25"/>
    <property type="match status" value="1"/>
</dbReference>
<evidence type="ECO:0000259" key="6">
    <source>
        <dbReference type="Pfam" id="PF01386"/>
    </source>
</evidence>
<dbReference type="Pfam" id="PF01386">
    <property type="entry name" value="Ribosomal_L25p"/>
    <property type="match status" value="1"/>
</dbReference>
<name>A0A8B6X5N1_9BURK</name>
<gene>
    <name evidence="5" type="primary">rplY</name>
    <name evidence="5" type="synonym">ctc</name>
</gene>
<dbReference type="GO" id="GO:0008097">
    <property type="term" value="F:5S rRNA binding"/>
    <property type="evidence" value="ECO:0007669"/>
    <property type="project" value="InterPro"/>
</dbReference>
<evidence type="ECO:0000256" key="1">
    <source>
        <dbReference type="ARBA" id="ARBA00022730"/>
    </source>
</evidence>
<dbReference type="AlphaFoldDB" id="A0A8B6X5N1"/>
<evidence type="ECO:0000256" key="5">
    <source>
        <dbReference type="HAMAP-Rule" id="MF_01334"/>
    </source>
</evidence>
<keyword evidence="2 5" id="KW-0694">RNA-binding</keyword>
<comment type="similarity">
    <text evidence="5">Belongs to the bacterial ribosomal protein bL25 family. CTC subfamily.</text>
</comment>
<organism evidence="8 9">
    <name type="scientific">Derxia gummosa DSM 723</name>
    <dbReference type="NCBI Taxonomy" id="1121388"/>
    <lineage>
        <taxon>Bacteria</taxon>
        <taxon>Pseudomonadati</taxon>
        <taxon>Pseudomonadota</taxon>
        <taxon>Betaproteobacteria</taxon>
        <taxon>Burkholderiales</taxon>
        <taxon>Alcaligenaceae</taxon>
        <taxon>Derxia</taxon>
    </lineage>
</organism>
<dbReference type="GO" id="GO:0022625">
    <property type="term" value="C:cytosolic large ribosomal subunit"/>
    <property type="evidence" value="ECO:0007669"/>
    <property type="project" value="TreeGrafter"/>
</dbReference>
<keyword evidence="1 5" id="KW-0699">rRNA-binding</keyword>
<dbReference type="InterPro" id="IPR011035">
    <property type="entry name" value="Ribosomal_bL25/Gln-tRNA_synth"/>
</dbReference>
<dbReference type="NCBIfam" id="TIGR00731">
    <property type="entry name" value="bL25_bact_ctc"/>
    <property type="match status" value="1"/>
</dbReference>
<dbReference type="RefSeq" id="WP_028312215.1">
    <property type="nucleotide sequence ID" value="NZ_AXWS01000015.1"/>
</dbReference>
<dbReference type="NCBIfam" id="NF004612">
    <property type="entry name" value="PRK05943.1"/>
    <property type="match status" value="1"/>
</dbReference>
<dbReference type="SUPFAM" id="SSF50715">
    <property type="entry name" value="Ribosomal protein L25-like"/>
    <property type="match status" value="1"/>
</dbReference>
<proteinExistence type="inferred from homology"/>
<dbReference type="InterPro" id="IPR037121">
    <property type="entry name" value="Ribosomal_bL25_C"/>
</dbReference>
<sequence length="195" mass="20607">MQIEAISRSLQGTGASRRLRRAGKVPGIVYGGAAAPVSIEIDHNFLFHALRKEAFHSSILDLSIDGAAAGQVLLRDFQMHPYKQLVLHIDLQRVSATEKLHTKVPLHFVGAEESPAVKLGHNVVSHVVTELEVLCLPKDLPEFLTVDLSKLEAETSVHASQLALPAGVELAAASADVTVASAVATAKGASDAAAE</sequence>
<dbReference type="InterPro" id="IPR020056">
    <property type="entry name" value="Rbsml_bL25/Gln-tRNA_synth_N"/>
</dbReference>
<evidence type="ECO:0000256" key="4">
    <source>
        <dbReference type="ARBA" id="ARBA00023274"/>
    </source>
</evidence>
<accession>A0A8B6X5N1</accession>
<dbReference type="InterPro" id="IPR020055">
    <property type="entry name" value="Ribosomal_bL25_short"/>
</dbReference>
<dbReference type="NCBIfam" id="NF004130">
    <property type="entry name" value="PRK05618.1-5"/>
    <property type="match status" value="1"/>
</dbReference>
<evidence type="ECO:0000259" key="7">
    <source>
        <dbReference type="Pfam" id="PF14693"/>
    </source>
</evidence>
<reference evidence="9" key="1">
    <citation type="submission" date="2025-08" db="UniProtKB">
        <authorList>
            <consortium name="RefSeq"/>
        </authorList>
    </citation>
    <scope>IDENTIFICATION</scope>
</reference>
<dbReference type="GO" id="GO:0003735">
    <property type="term" value="F:structural constituent of ribosome"/>
    <property type="evidence" value="ECO:0007669"/>
    <property type="project" value="InterPro"/>
</dbReference>
<dbReference type="CDD" id="cd00495">
    <property type="entry name" value="Ribosomal_L25_TL5_CTC"/>
    <property type="match status" value="1"/>
</dbReference>
<protein>
    <recommendedName>
        <fullName evidence="5">Large ribosomal subunit protein bL25</fullName>
    </recommendedName>
    <alternativeName>
        <fullName evidence="5">General stress protein CTC</fullName>
    </alternativeName>
</protein>
<dbReference type="Pfam" id="PF14693">
    <property type="entry name" value="Ribosomal_TL5_C"/>
    <property type="match status" value="1"/>
</dbReference>
<keyword evidence="3 5" id="KW-0689">Ribosomal protein</keyword>
<dbReference type="GO" id="GO:0006412">
    <property type="term" value="P:translation"/>
    <property type="evidence" value="ECO:0007669"/>
    <property type="project" value="UniProtKB-UniRule"/>
</dbReference>
<evidence type="ECO:0000256" key="2">
    <source>
        <dbReference type="ARBA" id="ARBA00022884"/>
    </source>
</evidence>
<dbReference type="Gene3D" id="2.40.240.10">
    <property type="entry name" value="Ribosomal Protein L25, Chain P"/>
    <property type="match status" value="1"/>
</dbReference>
<dbReference type="OrthoDB" id="9806411at2"/>
<dbReference type="Gene3D" id="2.170.120.20">
    <property type="entry name" value="Ribosomal protein L25, beta domain"/>
    <property type="match status" value="1"/>
</dbReference>
<dbReference type="InterPro" id="IPR001021">
    <property type="entry name" value="Ribosomal_bL25_long"/>
</dbReference>
<comment type="subunit">
    <text evidence="5">Part of the 50S ribosomal subunit; part of the 5S rRNA/L5/L18/L25 subcomplex. Contacts the 5S rRNA. Binds to the 5S rRNA independently of L5 and L18.</text>
</comment>
<dbReference type="PANTHER" id="PTHR33284:SF1">
    <property type="entry name" value="RIBOSOMAL PROTEIN L25_GLN-TRNA SYNTHETASE, ANTI-CODON-BINDING DOMAIN-CONTAINING PROTEIN"/>
    <property type="match status" value="1"/>
</dbReference>
<evidence type="ECO:0000313" key="9">
    <source>
        <dbReference type="RefSeq" id="WP_028312215.1"/>
    </source>
</evidence>
<feature type="domain" description="Large ribosomal subunit protein bL25 L25" evidence="6">
    <location>
        <begin position="3"/>
        <end position="91"/>
    </location>
</feature>
<dbReference type="InterPro" id="IPR020057">
    <property type="entry name" value="Ribosomal_bL25_b-dom"/>
</dbReference>
<dbReference type="Proteomes" id="UP000675920">
    <property type="component" value="Unplaced"/>
</dbReference>
<dbReference type="NCBIfam" id="NF004128">
    <property type="entry name" value="PRK05618.1-2"/>
    <property type="match status" value="1"/>
</dbReference>